<reference evidence="2 3" key="1">
    <citation type="journal article" date="2023" name="bioRxiv">
        <title>Conserved and derived expression patterns and positive selection on dental genes reveal complex evolutionary context of ever-growing rodent molars.</title>
        <authorList>
            <person name="Calamari Z.T."/>
            <person name="Song A."/>
            <person name="Cohen E."/>
            <person name="Akter M."/>
            <person name="Roy R.D."/>
            <person name="Hallikas O."/>
            <person name="Christensen M.M."/>
            <person name="Li P."/>
            <person name="Marangoni P."/>
            <person name="Jernvall J."/>
            <person name="Klein O.D."/>
        </authorList>
    </citation>
    <scope>NUCLEOTIDE SEQUENCE [LARGE SCALE GENOMIC DNA]</scope>
    <source>
        <strain evidence="2">V071</strain>
    </source>
</reference>
<protein>
    <recommendedName>
        <fullName evidence="4">Glucuronosyltransferase</fullName>
    </recommendedName>
</protein>
<accession>A0AAW0H8L1</accession>
<dbReference type="AlphaFoldDB" id="A0AAW0H8L1"/>
<name>A0AAW0H8L1_MYOGA</name>
<dbReference type="Gene3D" id="3.40.50.2000">
    <property type="entry name" value="Glycogen Phosphorylase B"/>
    <property type="match status" value="1"/>
</dbReference>
<dbReference type="EMBL" id="JBBHLL010000736">
    <property type="protein sequence ID" value="KAK7798061.1"/>
    <property type="molecule type" value="Genomic_DNA"/>
</dbReference>
<dbReference type="InterPro" id="IPR002213">
    <property type="entry name" value="UDP_glucos_trans"/>
</dbReference>
<evidence type="ECO:0008006" key="4">
    <source>
        <dbReference type="Google" id="ProtNLM"/>
    </source>
</evidence>
<comment type="caution">
    <text evidence="2">The sequence shown here is derived from an EMBL/GenBank/DDBJ whole genome shotgun (WGS) entry which is preliminary data.</text>
</comment>
<evidence type="ECO:0000256" key="1">
    <source>
        <dbReference type="ARBA" id="ARBA00022679"/>
    </source>
</evidence>
<dbReference type="Proteomes" id="UP001488838">
    <property type="component" value="Unassembled WGS sequence"/>
</dbReference>
<gene>
    <name evidence="2" type="ORF">U0070_010710</name>
</gene>
<evidence type="ECO:0000313" key="2">
    <source>
        <dbReference type="EMBL" id="KAK7798061.1"/>
    </source>
</evidence>
<evidence type="ECO:0000313" key="3">
    <source>
        <dbReference type="Proteomes" id="UP001488838"/>
    </source>
</evidence>
<keyword evidence="1" id="KW-0808">Transferase</keyword>
<dbReference type="GO" id="GO:0008194">
    <property type="term" value="F:UDP-glycosyltransferase activity"/>
    <property type="evidence" value="ECO:0007669"/>
    <property type="project" value="InterPro"/>
</dbReference>
<organism evidence="2 3">
    <name type="scientific">Myodes glareolus</name>
    <name type="common">Bank vole</name>
    <name type="synonym">Clethrionomys glareolus</name>
    <dbReference type="NCBI Taxonomy" id="447135"/>
    <lineage>
        <taxon>Eukaryota</taxon>
        <taxon>Metazoa</taxon>
        <taxon>Chordata</taxon>
        <taxon>Craniata</taxon>
        <taxon>Vertebrata</taxon>
        <taxon>Euteleostomi</taxon>
        <taxon>Mammalia</taxon>
        <taxon>Eutheria</taxon>
        <taxon>Euarchontoglires</taxon>
        <taxon>Glires</taxon>
        <taxon>Rodentia</taxon>
        <taxon>Myomorpha</taxon>
        <taxon>Muroidea</taxon>
        <taxon>Cricetidae</taxon>
        <taxon>Arvicolinae</taxon>
        <taxon>Myodes</taxon>
    </lineage>
</organism>
<proteinExistence type="predicted"/>
<sequence length="106" mass="12168">MLLQRSVGEYPPMRMLRKEYMVWTHAMVKSFSCVRAAQDRVPKVNESTRGTFIKQFLYPQEMEEFEQISGEHGVVVFSLGSMINNTTQERAKTIASALAQIPQKVK</sequence>
<keyword evidence="3" id="KW-1185">Reference proteome</keyword>
<dbReference type="SUPFAM" id="SSF53756">
    <property type="entry name" value="UDP-Glycosyltransferase/glycogen phosphorylase"/>
    <property type="match status" value="1"/>
</dbReference>
<dbReference type="Pfam" id="PF00201">
    <property type="entry name" value="UDPGT"/>
    <property type="match status" value="1"/>
</dbReference>